<dbReference type="GO" id="GO:1901135">
    <property type="term" value="P:carbohydrate derivative metabolic process"/>
    <property type="evidence" value="ECO:0007669"/>
    <property type="project" value="InterPro"/>
</dbReference>
<evidence type="ECO:0000256" key="1">
    <source>
        <dbReference type="ARBA" id="ARBA00022576"/>
    </source>
</evidence>
<keyword evidence="4" id="KW-0808">Transferase</keyword>
<accession>A0A1I1PZ79</accession>
<dbReference type="OrthoDB" id="9761808at2"/>
<keyword evidence="1 4" id="KW-0032">Aminotransferase</keyword>
<dbReference type="GO" id="GO:0008483">
    <property type="term" value="F:transaminase activity"/>
    <property type="evidence" value="ECO:0007669"/>
    <property type="project" value="UniProtKB-KW"/>
</dbReference>
<name>A0A1I1PZ79_9RHOB</name>
<feature type="domain" description="SIS" evidence="3">
    <location>
        <begin position="44"/>
        <end position="203"/>
    </location>
</feature>
<dbReference type="InterPro" id="IPR035466">
    <property type="entry name" value="GlmS/AgaS_SIS"/>
</dbReference>
<evidence type="ECO:0000256" key="2">
    <source>
        <dbReference type="ARBA" id="ARBA00022737"/>
    </source>
</evidence>
<dbReference type="InterPro" id="IPR001347">
    <property type="entry name" value="SIS_dom"/>
</dbReference>
<dbReference type="CDD" id="cd05009">
    <property type="entry name" value="SIS_GlmS_GlmD_2"/>
    <property type="match status" value="1"/>
</dbReference>
<dbReference type="PANTHER" id="PTHR10937">
    <property type="entry name" value="GLUCOSAMINE--FRUCTOSE-6-PHOSPHATE AMINOTRANSFERASE, ISOMERIZING"/>
    <property type="match status" value="1"/>
</dbReference>
<evidence type="ECO:0000313" key="4">
    <source>
        <dbReference type="EMBL" id="SFD15191.1"/>
    </source>
</evidence>
<proteinExistence type="predicted"/>
<dbReference type="Gene3D" id="3.40.50.10490">
    <property type="entry name" value="Glucose-6-phosphate isomerase like protein, domain 1"/>
    <property type="match status" value="2"/>
</dbReference>
<evidence type="ECO:0000313" key="5">
    <source>
        <dbReference type="Proteomes" id="UP000231644"/>
    </source>
</evidence>
<dbReference type="STRING" id="517719.SAMN05421762_3402"/>
<dbReference type="RefSeq" id="WP_093454594.1">
    <property type="nucleotide sequence ID" value="NZ_FNZG01000005.1"/>
</dbReference>
<dbReference type="InterPro" id="IPR035490">
    <property type="entry name" value="GlmS/FrlB_SIS"/>
</dbReference>
<dbReference type="SUPFAM" id="SSF53697">
    <property type="entry name" value="SIS domain"/>
    <property type="match status" value="1"/>
</dbReference>
<evidence type="ECO:0000259" key="3">
    <source>
        <dbReference type="PROSITE" id="PS51464"/>
    </source>
</evidence>
<protein>
    <submittedName>
        <fullName evidence="4">Glucosamine--fructose-6-phosphate aminotransferase (Isomerizing)</fullName>
    </submittedName>
</protein>
<feature type="domain" description="SIS" evidence="3">
    <location>
        <begin position="205"/>
        <end position="347"/>
    </location>
</feature>
<organism evidence="4 5">
    <name type="scientific">Pseudooceanicola nitratireducens</name>
    <dbReference type="NCBI Taxonomy" id="517719"/>
    <lineage>
        <taxon>Bacteria</taxon>
        <taxon>Pseudomonadati</taxon>
        <taxon>Pseudomonadota</taxon>
        <taxon>Alphaproteobacteria</taxon>
        <taxon>Rhodobacterales</taxon>
        <taxon>Paracoccaceae</taxon>
        <taxon>Pseudooceanicola</taxon>
    </lineage>
</organism>
<keyword evidence="2" id="KW-0677">Repeat</keyword>
<keyword evidence="5" id="KW-1185">Reference proteome</keyword>
<dbReference type="InterPro" id="IPR046348">
    <property type="entry name" value="SIS_dom_sf"/>
</dbReference>
<dbReference type="AlphaFoldDB" id="A0A1I1PZ79"/>
<dbReference type="Proteomes" id="UP000231644">
    <property type="component" value="Unassembled WGS sequence"/>
</dbReference>
<dbReference type="CDD" id="cd05008">
    <property type="entry name" value="SIS_GlmS_GlmD_1"/>
    <property type="match status" value="1"/>
</dbReference>
<reference evidence="4 5" key="1">
    <citation type="submission" date="2016-10" db="EMBL/GenBank/DDBJ databases">
        <authorList>
            <person name="de Groot N.N."/>
        </authorList>
    </citation>
    <scope>NUCLEOTIDE SEQUENCE [LARGE SCALE GENOMIC DNA]</scope>
    <source>
        <strain evidence="4 5">DSM 29619</strain>
    </source>
</reference>
<dbReference type="EMBL" id="FOLX01000002">
    <property type="protein sequence ID" value="SFD15191.1"/>
    <property type="molecule type" value="Genomic_DNA"/>
</dbReference>
<gene>
    <name evidence="4" type="ORF">SAMN05421762_3402</name>
</gene>
<dbReference type="PANTHER" id="PTHR10937:SF8">
    <property type="entry name" value="AMINOTRANSFERASE-RELATED"/>
    <property type="match status" value="1"/>
</dbReference>
<dbReference type="GO" id="GO:0097367">
    <property type="term" value="F:carbohydrate derivative binding"/>
    <property type="evidence" value="ECO:0007669"/>
    <property type="project" value="InterPro"/>
</dbReference>
<dbReference type="Pfam" id="PF01380">
    <property type="entry name" value="SIS"/>
    <property type="match status" value="2"/>
</dbReference>
<sequence length="347" mass="35561">MAGDMVIDDDRTTDAPGALMRREAGEAAGVLLRRMAQVPARDALLGSFGAPRAIYTIARGSSDAACTVFNYEAMAQLGLPATTLPPSVFSLGGGVELEGALVVALSQSGASADLVASARGAVSGGARVVAITNVDGSEIEAQAHHRIPILAGPERAVPATKSVVGSIAGGLALMSSLSPAFAAAQSAFLADTKAADLGQLDAPGLDQAITGARHIYVIGRQQMLGAAQEIALKIKECCAIHAEAYSASEVLHGPLQLSSPRLLTLILDDGDPRLQDGLDTAQDRFARAGAQVIRLRTGLAMRSARPCGAVLAADMLIALYPQILAAALDLGVDPDSPNLLKKVTQTT</sequence>
<dbReference type="PROSITE" id="PS51464">
    <property type="entry name" value="SIS"/>
    <property type="match status" value="2"/>
</dbReference>